<dbReference type="InterPro" id="IPR044861">
    <property type="entry name" value="IPNS-like_FE2OG_OXY"/>
</dbReference>
<evidence type="ECO:0000313" key="5">
    <source>
        <dbReference type="EMBL" id="WVZ17871.1"/>
    </source>
</evidence>
<dbReference type="FunFam" id="2.60.120.330:FF:000012">
    <property type="entry name" value="Gibberellin 20 oxidase 1"/>
    <property type="match status" value="1"/>
</dbReference>
<name>A0AAQ3NZ96_VIGMU</name>
<sequence>MGEVDPAFIQDLQHRPKLGVIEAEEIPVIDLSPVTNEAVSDPSSIERLVKEIGSACKEWGFFQVINHGVPLVLRENIEKASRMFFSQSVEEKRKVSRDERNAMGYYDTEHTKNVRDWKEVFDSVAQDPTPVPLTPHEHDHRLTYWSNSTPHYPPHLRSTITKYVKETEKLSLKLMELIALSLGLEAKRFEEYFVKDQTSLFRLNYYPRCPSPHLALGVGPHKDVGALTVLAQDEVEGLELLQVWSNDAYESPEHRVVVNSEKERYSYPFFLFPAQETEVKPMEELINDQNPSKYRPYKWGKFLAHRFSTNFKKQVGENIQILHYKIK</sequence>
<dbReference type="PROSITE" id="PS51471">
    <property type="entry name" value="FE2OG_OXY"/>
    <property type="match status" value="1"/>
</dbReference>
<evidence type="ECO:0000256" key="3">
    <source>
        <dbReference type="RuleBase" id="RU003682"/>
    </source>
</evidence>
<gene>
    <name evidence="5" type="ORF">V8G54_010853</name>
</gene>
<dbReference type="GO" id="GO:0016491">
    <property type="term" value="F:oxidoreductase activity"/>
    <property type="evidence" value="ECO:0007669"/>
    <property type="project" value="UniProtKB-KW"/>
</dbReference>
<dbReference type="Proteomes" id="UP001374535">
    <property type="component" value="Chromosome 3"/>
</dbReference>
<proteinExistence type="inferred from homology"/>
<reference evidence="5 6" key="1">
    <citation type="journal article" date="2023" name="Life. Sci Alliance">
        <title>Evolutionary insights into 3D genome organization and epigenetic landscape of Vigna mungo.</title>
        <authorList>
            <person name="Junaid A."/>
            <person name="Singh B."/>
            <person name="Bhatia S."/>
        </authorList>
    </citation>
    <scope>NUCLEOTIDE SEQUENCE [LARGE SCALE GENOMIC DNA]</scope>
    <source>
        <strain evidence="5">Urdbean</strain>
    </source>
</reference>
<evidence type="ECO:0000256" key="1">
    <source>
        <dbReference type="ARBA" id="ARBA00022723"/>
    </source>
</evidence>
<keyword evidence="6" id="KW-1185">Reference proteome</keyword>
<organism evidence="5 6">
    <name type="scientific">Vigna mungo</name>
    <name type="common">Black gram</name>
    <name type="synonym">Phaseolus mungo</name>
    <dbReference type="NCBI Taxonomy" id="3915"/>
    <lineage>
        <taxon>Eukaryota</taxon>
        <taxon>Viridiplantae</taxon>
        <taxon>Streptophyta</taxon>
        <taxon>Embryophyta</taxon>
        <taxon>Tracheophyta</taxon>
        <taxon>Spermatophyta</taxon>
        <taxon>Magnoliopsida</taxon>
        <taxon>eudicotyledons</taxon>
        <taxon>Gunneridae</taxon>
        <taxon>Pentapetalae</taxon>
        <taxon>rosids</taxon>
        <taxon>fabids</taxon>
        <taxon>Fabales</taxon>
        <taxon>Fabaceae</taxon>
        <taxon>Papilionoideae</taxon>
        <taxon>50 kb inversion clade</taxon>
        <taxon>NPAAA clade</taxon>
        <taxon>indigoferoid/millettioid clade</taxon>
        <taxon>Phaseoleae</taxon>
        <taxon>Vigna</taxon>
    </lineage>
</organism>
<keyword evidence="2 3" id="KW-0408">Iron</keyword>
<dbReference type="GO" id="GO:0046872">
    <property type="term" value="F:metal ion binding"/>
    <property type="evidence" value="ECO:0007669"/>
    <property type="project" value="UniProtKB-KW"/>
</dbReference>
<accession>A0AAQ3NZ96</accession>
<keyword evidence="3" id="KW-0560">Oxidoreductase</keyword>
<dbReference type="InterPro" id="IPR005123">
    <property type="entry name" value="Oxoglu/Fe-dep_dioxygenase_dom"/>
</dbReference>
<dbReference type="SUPFAM" id="SSF51197">
    <property type="entry name" value="Clavaminate synthase-like"/>
    <property type="match status" value="1"/>
</dbReference>
<dbReference type="InterPro" id="IPR026992">
    <property type="entry name" value="DIOX_N"/>
</dbReference>
<comment type="similarity">
    <text evidence="3">Belongs to the iron/ascorbate-dependent oxidoreductase family.</text>
</comment>
<dbReference type="AlphaFoldDB" id="A0AAQ3NZ96"/>
<evidence type="ECO:0000259" key="4">
    <source>
        <dbReference type="PROSITE" id="PS51471"/>
    </source>
</evidence>
<evidence type="ECO:0000256" key="2">
    <source>
        <dbReference type="ARBA" id="ARBA00023004"/>
    </source>
</evidence>
<keyword evidence="1 3" id="KW-0479">Metal-binding</keyword>
<dbReference type="InterPro" id="IPR050231">
    <property type="entry name" value="Iron_ascorbate_oxido_reductase"/>
</dbReference>
<feature type="domain" description="Fe2OG dioxygenase" evidence="4">
    <location>
        <begin position="196"/>
        <end position="273"/>
    </location>
</feature>
<dbReference type="PRINTS" id="PR00682">
    <property type="entry name" value="IPNSYNTHASE"/>
</dbReference>
<dbReference type="Gene3D" id="2.60.120.330">
    <property type="entry name" value="B-lactam Antibiotic, Isopenicillin N Synthase, Chain"/>
    <property type="match status" value="1"/>
</dbReference>
<dbReference type="InterPro" id="IPR027443">
    <property type="entry name" value="IPNS-like_sf"/>
</dbReference>
<dbReference type="Pfam" id="PF14226">
    <property type="entry name" value="DIOX_N"/>
    <property type="match status" value="1"/>
</dbReference>
<dbReference type="Pfam" id="PF03171">
    <property type="entry name" value="2OG-FeII_Oxy"/>
    <property type="match status" value="1"/>
</dbReference>
<evidence type="ECO:0000313" key="6">
    <source>
        <dbReference type="Proteomes" id="UP001374535"/>
    </source>
</evidence>
<dbReference type="PANTHER" id="PTHR47990">
    <property type="entry name" value="2-OXOGLUTARATE (2OG) AND FE(II)-DEPENDENT OXYGENASE SUPERFAMILY PROTEIN-RELATED"/>
    <property type="match status" value="1"/>
</dbReference>
<protein>
    <recommendedName>
        <fullName evidence="4">Fe2OG dioxygenase domain-containing protein</fullName>
    </recommendedName>
</protein>
<dbReference type="EMBL" id="CP144698">
    <property type="protein sequence ID" value="WVZ17871.1"/>
    <property type="molecule type" value="Genomic_DNA"/>
</dbReference>